<evidence type="ECO:0000313" key="1">
    <source>
        <dbReference type="EMBL" id="MDP4539952.1"/>
    </source>
</evidence>
<dbReference type="RefSeq" id="WP_305930100.1">
    <property type="nucleotide sequence ID" value="NZ_JAVAIL010000003.1"/>
</dbReference>
<dbReference type="EMBL" id="JAVAIL010000003">
    <property type="protein sequence ID" value="MDP4539952.1"/>
    <property type="molecule type" value="Genomic_DNA"/>
</dbReference>
<keyword evidence="2" id="KW-1185">Reference proteome</keyword>
<comment type="caution">
    <text evidence="1">The sequence shown here is derived from an EMBL/GenBank/DDBJ whole genome shotgun (WGS) entry which is preliminary data.</text>
</comment>
<evidence type="ECO:0000313" key="2">
    <source>
        <dbReference type="Proteomes" id="UP001235664"/>
    </source>
</evidence>
<dbReference type="Proteomes" id="UP001235664">
    <property type="component" value="Unassembled WGS sequence"/>
</dbReference>
<name>A0ABT9H9F2_9SPHN</name>
<protein>
    <submittedName>
        <fullName evidence="1">Uncharacterized protein</fullName>
    </submittedName>
</protein>
<organism evidence="1 2">
    <name type="scientific">Qipengyuania benthica</name>
    <dbReference type="NCBI Taxonomy" id="3067651"/>
    <lineage>
        <taxon>Bacteria</taxon>
        <taxon>Pseudomonadati</taxon>
        <taxon>Pseudomonadota</taxon>
        <taxon>Alphaproteobacteria</taxon>
        <taxon>Sphingomonadales</taxon>
        <taxon>Erythrobacteraceae</taxon>
        <taxon>Qipengyuania</taxon>
    </lineage>
</organism>
<proteinExistence type="predicted"/>
<accession>A0ABT9H9F2</accession>
<reference evidence="1 2" key="1">
    <citation type="submission" date="2023-08" db="EMBL/GenBank/DDBJ databases">
        <title>genomic of DY56.</title>
        <authorList>
            <person name="Wang Y."/>
        </authorList>
    </citation>
    <scope>NUCLEOTIDE SEQUENCE [LARGE SCALE GENOMIC DNA]</scope>
    <source>
        <strain evidence="1 2">DY56-A-20</strain>
    </source>
</reference>
<sequence length="122" mass="13631">MALLLCHHLLGLQLSRDLQAALGGDRVVAALADSALAGLEYGDARGEHRAYTPVWLRTRIGYFFLGRGAGHWARELRNLWTAPVDRTHLALPQKLAFLYHVVRIPSWLLRIGARLARKAGTR</sequence>
<gene>
    <name evidence="1" type="ORF">Q9K01_09975</name>
</gene>